<feature type="transmembrane region" description="Helical" evidence="4">
    <location>
        <begin position="20"/>
        <end position="39"/>
    </location>
</feature>
<dbReference type="GO" id="GO:0016020">
    <property type="term" value="C:membrane"/>
    <property type="evidence" value="ECO:0007669"/>
    <property type="project" value="InterPro"/>
</dbReference>
<dbReference type="InterPro" id="IPR030184">
    <property type="entry name" value="WAT1-related"/>
</dbReference>
<accession>I3T220</accession>
<keyword evidence="3 4" id="KW-0472">Membrane</keyword>
<feature type="transmembrane region" description="Helical" evidence="4">
    <location>
        <begin position="51"/>
        <end position="76"/>
    </location>
</feature>
<dbReference type="PANTHER" id="PTHR31218">
    <property type="entry name" value="WAT1-RELATED PROTEIN"/>
    <property type="match status" value="1"/>
</dbReference>
<keyword evidence="2 4" id="KW-1133">Transmembrane helix</keyword>
<evidence type="ECO:0008006" key="6">
    <source>
        <dbReference type="Google" id="ProtNLM"/>
    </source>
</evidence>
<evidence type="ECO:0000256" key="3">
    <source>
        <dbReference type="ARBA" id="ARBA00023136"/>
    </source>
</evidence>
<keyword evidence="1 4" id="KW-0812">Transmembrane</keyword>
<evidence type="ECO:0000256" key="4">
    <source>
        <dbReference type="SAM" id="Phobius"/>
    </source>
</evidence>
<organism evidence="5">
    <name type="scientific">Medicago truncatula</name>
    <name type="common">Barrel medic</name>
    <name type="synonym">Medicago tribuloides</name>
    <dbReference type="NCBI Taxonomy" id="3880"/>
    <lineage>
        <taxon>Eukaryota</taxon>
        <taxon>Viridiplantae</taxon>
        <taxon>Streptophyta</taxon>
        <taxon>Embryophyta</taxon>
        <taxon>Tracheophyta</taxon>
        <taxon>Spermatophyta</taxon>
        <taxon>Magnoliopsida</taxon>
        <taxon>eudicotyledons</taxon>
        <taxon>Gunneridae</taxon>
        <taxon>Pentapetalae</taxon>
        <taxon>rosids</taxon>
        <taxon>fabids</taxon>
        <taxon>Fabales</taxon>
        <taxon>Fabaceae</taxon>
        <taxon>Papilionoideae</taxon>
        <taxon>50 kb inversion clade</taxon>
        <taxon>NPAAA clade</taxon>
        <taxon>Hologalegina</taxon>
        <taxon>IRL clade</taxon>
        <taxon>Trifolieae</taxon>
        <taxon>Medicago</taxon>
    </lineage>
</organism>
<reference evidence="5" key="1">
    <citation type="submission" date="2012-05" db="EMBL/GenBank/DDBJ databases">
        <authorList>
            <person name="Krishnakumar V."/>
            <person name="Cheung F."/>
            <person name="Xiao Y."/>
            <person name="Chan A."/>
            <person name="Moskal W.A."/>
            <person name="Town C.D."/>
        </authorList>
    </citation>
    <scope>NUCLEOTIDE SEQUENCE</scope>
</reference>
<dbReference type="GO" id="GO:0022857">
    <property type="term" value="F:transmembrane transporter activity"/>
    <property type="evidence" value="ECO:0007669"/>
    <property type="project" value="InterPro"/>
</dbReference>
<sequence length="80" mass="9311">MVGSGMCYVAMSWCVKQRGPVFTAAFTPLLQIYVAVLDFSILKEEIYLGRLISFSILFFSLLRFPYLFFIPLHLMYPYLL</sequence>
<protein>
    <recommendedName>
        <fullName evidence="6">WAT1-related protein</fullName>
    </recommendedName>
</protein>
<evidence type="ECO:0000256" key="1">
    <source>
        <dbReference type="ARBA" id="ARBA00022692"/>
    </source>
</evidence>
<dbReference type="EMBL" id="BT146768">
    <property type="protein sequence ID" value="AFK46562.1"/>
    <property type="molecule type" value="mRNA"/>
</dbReference>
<evidence type="ECO:0000256" key="2">
    <source>
        <dbReference type="ARBA" id="ARBA00022989"/>
    </source>
</evidence>
<dbReference type="AlphaFoldDB" id="I3T220"/>
<proteinExistence type="evidence at transcript level"/>
<evidence type="ECO:0000313" key="5">
    <source>
        <dbReference type="EMBL" id="AFK46562.1"/>
    </source>
</evidence>
<name>I3T220_MEDTR</name>